<dbReference type="AlphaFoldDB" id="A0A381SH64"/>
<protein>
    <recommendedName>
        <fullName evidence="1">YtkA-like domain-containing protein</fullName>
    </recommendedName>
</protein>
<evidence type="ECO:0000259" key="1">
    <source>
        <dbReference type="Pfam" id="PF13115"/>
    </source>
</evidence>
<reference evidence="2" key="1">
    <citation type="submission" date="2018-05" db="EMBL/GenBank/DDBJ databases">
        <authorList>
            <person name="Lanie J.A."/>
            <person name="Ng W.-L."/>
            <person name="Kazmierczak K.M."/>
            <person name="Andrzejewski T.M."/>
            <person name="Davidsen T.M."/>
            <person name="Wayne K.J."/>
            <person name="Tettelin H."/>
            <person name="Glass J.I."/>
            <person name="Rusch D."/>
            <person name="Podicherti R."/>
            <person name="Tsui H.-C.T."/>
            <person name="Winkler M.E."/>
        </authorList>
    </citation>
    <scope>NUCLEOTIDE SEQUENCE</scope>
</reference>
<gene>
    <name evidence="2" type="ORF">METZ01_LOCUS56286</name>
</gene>
<dbReference type="InterPro" id="IPR032693">
    <property type="entry name" value="YtkA-like_dom"/>
</dbReference>
<dbReference type="EMBL" id="UINC01003109">
    <property type="protein sequence ID" value="SVA03432.1"/>
    <property type="molecule type" value="Genomic_DNA"/>
</dbReference>
<proteinExistence type="predicted"/>
<name>A0A381SH64_9ZZZZ</name>
<feature type="domain" description="YtkA-like" evidence="1">
    <location>
        <begin position="48"/>
        <end position="107"/>
    </location>
</feature>
<accession>A0A381SH64</accession>
<sequence>MFIPRFLSVVGLALWFLVISTSSPAADKKSGQVECAATDVRLAYDCIITLTNKKTGQTIKDAEFTVSADMPSMPGAHAVKPVAVMNHGMGMYHVQLVLEMYGEWALIMDFTLPKRDRVVTKVTITKTGGGSTPKP</sequence>
<organism evidence="2">
    <name type="scientific">marine metagenome</name>
    <dbReference type="NCBI Taxonomy" id="408172"/>
    <lineage>
        <taxon>unclassified sequences</taxon>
        <taxon>metagenomes</taxon>
        <taxon>ecological metagenomes</taxon>
    </lineage>
</organism>
<dbReference type="Pfam" id="PF13115">
    <property type="entry name" value="YtkA"/>
    <property type="match status" value="1"/>
</dbReference>
<evidence type="ECO:0000313" key="2">
    <source>
        <dbReference type="EMBL" id="SVA03432.1"/>
    </source>
</evidence>